<dbReference type="Proteomes" id="UP001376459">
    <property type="component" value="Unassembled WGS sequence"/>
</dbReference>
<proteinExistence type="predicted"/>
<keyword evidence="2" id="KW-1185">Reference proteome</keyword>
<evidence type="ECO:0000313" key="1">
    <source>
        <dbReference type="EMBL" id="MEJ8673002.1"/>
    </source>
</evidence>
<evidence type="ECO:0000313" key="2">
    <source>
        <dbReference type="Proteomes" id="UP001376459"/>
    </source>
</evidence>
<sequence length="62" mass="7046">MPQPEPARAPAHTFSRTVRRRTRWMRWKTTAVSIGAHGFPSMLTCRRHRFQAGGGSQQGRLA</sequence>
<name>A0ABU8UVS1_9ACTN</name>
<comment type="caution">
    <text evidence="1">The sequence shown here is derived from an EMBL/GenBank/DDBJ whole genome shotgun (WGS) entry which is preliminary data.</text>
</comment>
<dbReference type="EMBL" id="JBBKAK010000002">
    <property type="protein sequence ID" value="MEJ8673002.1"/>
    <property type="molecule type" value="Genomic_DNA"/>
</dbReference>
<accession>A0ABU8UVS1</accession>
<reference evidence="1 2" key="1">
    <citation type="submission" date="2024-03" db="EMBL/GenBank/DDBJ databases">
        <title>Novel Streptomyces species of biotechnological and ecological value are a feature of Machair soil.</title>
        <authorList>
            <person name="Prole J.R."/>
            <person name="Goodfellow M."/>
            <person name="Allenby N."/>
            <person name="Ward A.C."/>
        </authorList>
    </citation>
    <scope>NUCLEOTIDE SEQUENCE [LARGE SCALE GENOMIC DNA]</scope>
    <source>
        <strain evidence="1 2">MS1.AVA.1</strain>
    </source>
</reference>
<protein>
    <submittedName>
        <fullName evidence="1">Uncharacterized protein</fullName>
    </submittedName>
</protein>
<organism evidence="1 2">
    <name type="scientific">Streptomyces machairae</name>
    <dbReference type="NCBI Taxonomy" id="3134109"/>
    <lineage>
        <taxon>Bacteria</taxon>
        <taxon>Bacillati</taxon>
        <taxon>Actinomycetota</taxon>
        <taxon>Actinomycetes</taxon>
        <taxon>Kitasatosporales</taxon>
        <taxon>Streptomycetaceae</taxon>
        <taxon>Streptomyces</taxon>
    </lineage>
</organism>
<gene>
    <name evidence="1" type="ORF">WKI71_45315</name>
</gene>